<dbReference type="PROSITE" id="PS51194">
    <property type="entry name" value="HELICASE_CTER"/>
    <property type="match status" value="1"/>
</dbReference>
<accession>A0A6M2EQX1</accession>
<sequence>MGMDRKDVRMVCHFNIPKSMESFYQESGRAGRDQLPSKSLLYYGVDDRKKMEFILRNAENKKLQSSSSGGELSKKSLTDFNLMIEYCEGAGCRRKKILESFGEQVSATLCKKSCDACKHPNLVAKYLEELTTSIARQRNGFSRVFMSRSTDMIDEEFRIDEQISEFWNRDDEAKSSEEDISDFDDETESVKSLPRSRLSRKSGVDEKIELLQRAEENYYQNKNFDKLKNKVDKNAISETLREASKQRLLNALKVAHQRLGILNIELDTSASFLENECYKKYGKSGKTFYYSQVASTVRWLSSTTLVELTNRLGPGTPSIPVSKEHPPETPPSPSLEQRPPETTNLKRQSSFKSPLLEQKSPETTTLRLHHTFQSETSMNTSPSESSSLSTKLPSIPSFSEFVNGKKEEGNHANTSQNQSHVRLEKTGEKRLRLH</sequence>
<dbReference type="InterPro" id="IPR027417">
    <property type="entry name" value="P-loop_NTPase"/>
</dbReference>
<organism evidence="6">
    <name type="scientific">Populus davidiana</name>
    <dbReference type="NCBI Taxonomy" id="266767"/>
    <lineage>
        <taxon>Eukaryota</taxon>
        <taxon>Viridiplantae</taxon>
        <taxon>Streptophyta</taxon>
        <taxon>Embryophyta</taxon>
        <taxon>Tracheophyta</taxon>
        <taxon>Spermatophyta</taxon>
        <taxon>Magnoliopsida</taxon>
        <taxon>eudicotyledons</taxon>
        <taxon>Gunneridae</taxon>
        <taxon>Pentapetalae</taxon>
        <taxon>rosids</taxon>
        <taxon>fabids</taxon>
        <taxon>Malpighiales</taxon>
        <taxon>Salicaceae</taxon>
        <taxon>Saliceae</taxon>
        <taxon>Populus</taxon>
    </lineage>
</organism>
<dbReference type="GO" id="GO:0005694">
    <property type="term" value="C:chromosome"/>
    <property type="evidence" value="ECO:0007669"/>
    <property type="project" value="TreeGrafter"/>
</dbReference>
<evidence type="ECO:0000256" key="1">
    <source>
        <dbReference type="ARBA" id="ARBA00005446"/>
    </source>
</evidence>
<name>A0A6M2EQX1_9ROSI</name>
<dbReference type="InterPro" id="IPR001650">
    <property type="entry name" value="Helicase_C-like"/>
</dbReference>
<proteinExistence type="inferred from homology"/>
<evidence type="ECO:0000313" key="6">
    <source>
        <dbReference type="EMBL" id="NUU87564.1"/>
    </source>
</evidence>
<feature type="region of interest" description="Disordered" evidence="4">
    <location>
        <begin position="311"/>
        <end position="434"/>
    </location>
</feature>
<feature type="compositionally biased region" description="Polar residues" evidence="4">
    <location>
        <begin position="411"/>
        <end position="420"/>
    </location>
</feature>
<evidence type="ECO:0000256" key="3">
    <source>
        <dbReference type="ARBA" id="ARBA00034808"/>
    </source>
</evidence>
<protein>
    <recommendedName>
        <fullName evidence="3">DNA 3'-5' helicase</fullName>
        <ecNumber evidence="3">5.6.2.4</ecNumber>
    </recommendedName>
</protein>
<dbReference type="InterPro" id="IPR032284">
    <property type="entry name" value="RecQ_Zn-bd"/>
</dbReference>
<dbReference type="EMBL" id="GILB01007231">
    <property type="protein sequence ID" value="NUU87564.1"/>
    <property type="molecule type" value="Transcribed_RNA"/>
</dbReference>
<dbReference type="Pfam" id="PF16124">
    <property type="entry name" value="RecQ_Zn_bind"/>
    <property type="match status" value="1"/>
</dbReference>
<dbReference type="GO" id="GO:0000724">
    <property type="term" value="P:double-strand break repair via homologous recombination"/>
    <property type="evidence" value="ECO:0007669"/>
    <property type="project" value="TreeGrafter"/>
</dbReference>
<evidence type="ECO:0000259" key="5">
    <source>
        <dbReference type="PROSITE" id="PS51194"/>
    </source>
</evidence>
<comment type="catalytic activity">
    <reaction evidence="2">
        <text>Couples ATP hydrolysis with the unwinding of duplex DNA by translocating in the 3'-5' direction.</text>
        <dbReference type="EC" id="5.6.2.4"/>
    </reaction>
</comment>
<feature type="domain" description="Helicase C-terminal" evidence="5">
    <location>
        <begin position="1"/>
        <end position="78"/>
    </location>
</feature>
<feature type="compositionally biased region" description="Low complexity" evidence="4">
    <location>
        <begin position="374"/>
        <end position="397"/>
    </location>
</feature>
<feature type="compositionally biased region" description="Polar residues" evidence="4">
    <location>
        <begin position="340"/>
        <end position="352"/>
    </location>
</feature>
<reference evidence="6" key="1">
    <citation type="submission" date="2020-03" db="EMBL/GenBank/DDBJ databases">
        <authorList>
            <person name="Zhang R."/>
        </authorList>
    </citation>
    <scope>NUCLEOTIDE SEQUENCE</scope>
</reference>
<dbReference type="PANTHER" id="PTHR13710:SF155">
    <property type="entry name" value="ATP-DEPENDENT DNA HELICASE Q-LIKE 3"/>
    <property type="match status" value="1"/>
</dbReference>
<dbReference type="EC" id="5.6.2.4" evidence="3"/>
<dbReference type="GO" id="GO:0043138">
    <property type="term" value="F:3'-5' DNA helicase activity"/>
    <property type="evidence" value="ECO:0007669"/>
    <property type="project" value="UniProtKB-EC"/>
</dbReference>
<evidence type="ECO:0000256" key="2">
    <source>
        <dbReference type="ARBA" id="ARBA00034617"/>
    </source>
</evidence>
<comment type="similarity">
    <text evidence="1">Belongs to the helicase family. RecQ subfamily.</text>
</comment>
<dbReference type="GO" id="GO:0009378">
    <property type="term" value="F:four-way junction helicase activity"/>
    <property type="evidence" value="ECO:0007669"/>
    <property type="project" value="TreeGrafter"/>
</dbReference>
<dbReference type="Gene3D" id="3.40.50.300">
    <property type="entry name" value="P-loop containing nucleotide triphosphate hydrolases"/>
    <property type="match status" value="1"/>
</dbReference>
<dbReference type="GO" id="GO:0005737">
    <property type="term" value="C:cytoplasm"/>
    <property type="evidence" value="ECO:0007669"/>
    <property type="project" value="TreeGrafter"/>
</dbReference>
<dbReference type="PANTHER" id="PTHR13710">
    <property type="entry name" value="DNA HELICASE RECQ FAMILY MEMBER"/>
    <property type="match status" value="1"/>
</dbReference>
<feature type="compositionally biased region" description="Basic and acidic residues" evidence="4">
    <location>
        <begin position="421"/>
        <end position="434"/>
    </location>
</feature>
<dbReference type="AlphaFoldDB" id="A0A6M2EQX1"/>
<evidence type="ECO:0000256" key="4">
    <source>
        <dbReference type="SAM" id="MobiDB-lite"/>
    </source>
</evidence>
<dbReference type="SUPFAM" id="SSF52540">
    <property type="entry name" value="P-loop containing nucleoside triphosphate hydrolases"/>
    <property type="match status" value="1"/>
</dbReference>